<dbReference type="EMBL" id="BAAFGZ010000710">
    <property type="protein sequence ID" value="GAB0139179.1"/>
    <property type="molecule type" value="Genomic_DNA"/>
</dbReference>
<feature type="domain" description="HNH nuclease" evidence="2">
    <location>
        <begin position="15"/>
        <end position="97"/>
    </location>
</feature>
<feature type="region of interest" description="Disordered" evidence="1">
    <location>
        <begin position="162"/>
        <end position="255"/>
    </location>
</feature>
<organism evidence="3 4">
    <name type="scientific">Epichloe bromicola</name>
    <dbReference type="NCBI Taxonomy" id="79588"/>
    <lineage>
        <taxon>Eukaryota</taxon>
        <taxon>Fungi</taxon>
        <taxon>Dikarya</taxon>
        <taxon>Ascomycota</taxon>
        <taxon>Pezizomycotina</taxon>
        <taxon>Sordariomycetes</taxon>
        <taxon>Hypocreomycetidae</taxon>
        <taxon>Hypocreales</taxon>
        <taxon>Clavicipitaceae</taxon>
        <taxon>Epichloe</taxon>
    </lineage>
</organism>
<evidence type="ECO:0000259" key="2">
    <source>
        <dbReference type="Pfam" id="PF13391"/>
    </source>
</evidence>
<gene>
    <name evidence="3" type="primary">g7392</name>
    <name evidence="3" type="ORF">EsDP_00007392</name>
</gene>
<feature type="compositionally biased region" description="Polar residues" evidence="1">
    <location>
        <begin position="214"/>
        <end position="225"/>
    </location>
</feature>
<comment type="caution">
    <text evidence="3">The sequence shown here is derived from an EMBL/GenBank/DDBJ whole genome shotgun (WGS) entry which is preliminary data.</text>
</comment>
<evidence type="ECO:0000313" key="3">
    <source>
        <dbReference type="EMBL" id="GAB0139179.1"/>
    </source>
</evidence>
<name>A0ABQ0D0E2_9HYPO</name>
<accession>A0ABQ0D0E2</accession>
<sequence>MANFRTSCLVESNRCAVSGKGRGWCASSAVGPGVQACHIVPQQHYHIYPLPEPFSSEHRYSPRRLREAWRRTWLARNGILLSKTLHKLFDLRLFSIHPDTLRVRIFVPCDFLEEYHGRTAQLPPNVDRRALRHHYEMCCIENMAAEMPLREQVPQSYTGAMSIASGGASAPESNSHITSMSPEGTRGTNDELTSTQTGDPSKRQARQAHDNADTSDSVSPYSASFSADEILAVTPDSDKYGSDGSDDQAMPQRGQRRIVARPSTYPQKRQRLSGHKDTAWAGVADNETLNDAQGAHVFATMPFSIERFLVERSNLTDDEETL</sequence>
<evidence type="ECO:0000313" key="4">
    <source>
        <dbReference type="Proteomes" id="UP001562357"/>
    </source>
</evidence>
<evidence type="ECO:0000256" key="1">
    <source>
        <dbReference type="SAM" id="MobiDB-lite"/>
    </source>
</evidence>
<keyword evidence="4" id="KW-1185">Reference proteome</keyword>
<protein>
    <recommendedName>
        <fullName evidence="2">HNH nuclease domain-containing protein</fullName>
    </recommendedName>
</protein>
<reference evidence="4" key="1">
    <citation type="submission" date="2024-06" db="EMBL/GenBank/DDBJ databases">
        <title>Draft Genome Sequences of Epichloe bromicola Strains Isolated from Elymus ciliaris.</title>
        <authorList>
            <consortium name="Epichloe bromicola genome sequencing consortium"/>
            <person name="Miura A."/>
            <person name="Imano S."/>
            <person name="Ashida A."/>
            <person name="Sato I."/>
            <person name="Chiba S."/>
            <person name="Tanaka A."/>
            <person name="Camagna M."/>
            <person name="Takemoto D."/>
        </authorList>
    </citation>
    <scope>NUCLEOTIDE SEQUENCE [LARGE SCALE GENOMIC DNA]</scope>
    <source>
        <strain evidence="4">DP</strain>
    </source>
</reference>
<feature type="compositionally biased region" description="Polar residues" evidence="1">
    <location>
        <begin position="171"/>
        <end position="199"/>
    </location>
</feature>
<proteinExistence type="predicted"/>
<dbReference type="InterPro" id="IPR003615">
    <property type="entry name" value="HNH_nuc"/>
</dbReference>
<dbReference type="Proteomes" id="UP001562357">
    <property type="component" value="Unassembled WGS sequence"/>
</dbReference>
<dbReference type="Pfam" id="PF13391">
    <property type="entry name" value="HNH_2"/>
    <property type="match status" value="1"/>
</dbReference>